<evidence type="ECO:0000256" key="12">
    <source>
        <dbReference type="PIRSR" id="PIRSR000178-1"/>
    </source>
</evidence>
<dbReference type="Proteomes" id="UP000024329">
    <property type="component" value="Unassembled WGS sequence"/>
</dbReference>
<evidence type="ECO:0000256" key="4">
    <source>
        <dbReference type="ARBA" id="ARBA00020076"/>
    </source>
</evidence>
<name>A0A031K5I2_9SPHN</name>
<keyword evidence="10 13" id="KW-0472">Membrane</keyword>
<comment type="cofactor">
    <cofactor evidence="12">
        <name>heme</name>
        <dbReference type="ChEBI" id="CHEBI:30413"/>
    </cofactor>
    <text evidence="12">The heme is bound between the two transmembrane subunits.</text>
</comment>
<gene>
    <name evidence="14" type="ORF">BV97_01012</name>
</gene>
<dbReference type="AlphaFoldDB" id="A0A031K5I2"/>
<comment type="subunit">
    <text evidence="11">Part of an enzyme complex containing four subunits: a flavoprotein, an iron-sulfur protein, plus two membrane-anchoring proteins, SdhC and SdhD. The complex can form homotrimers.</text>
</comment>
<evidence type="ECO:0000256" key="8">
    <source>
        <dbReference type="ARBA" id="ARBA00022989"/>
    </source>
</evidence>
<dbReference type="eggNOG" id="COG2009">
    <property type="taxonomic scope" value="Bacteria"/>
</dbReference>
<comment type="caution">
    <text evidence="14">The sequence shown here is derived from an EMBL/GenBank/DDBJ whole genome shotgun (WGS) entry which is preliminary data.</text>
</comment>
<accession>A0A031K5I2</accession>
<dbReference type="GO" id="GO:0006099">
    <property type="term" value="P:tricarboxylic acid cycle"/>
    <property type="evidence" value="ECO:0007669"/>
    <property type="project" value="InterPro"/>
</dbReference>
<evidence type="ECO:0000256" key="2">
    <source>
        <dbReference type="ARBA" id="ARBA00004141"/>
    </source>
</evidence>
<evidence type="ECO:0000256" key="5">
    <source>
        <dbReference type="ARBA" id="ARBA00022617"/>
    </source>
</evidence>
<reference evidence="14 15" key="1">
    <citation type="submission" date="2014-03" db="EMBL/GenBank/DDBJ databases">
        <title>Whole genome sequence of Novosphingobium resinovorum KF1.</title>
        <authorList>
            <person name="Gan H.M."/>
            <person name="Gan H.Y."/>
            <person name="Chew T.H."/>
            <person name="Savka M.A."/>
        </authorList>
    </citation>
    <scope>NUCLEOTIDE SEQUENCE [LARGE SCALE GENOMIC DNA]</scope>
    <source>
        <strain evidence="14 15">KF1</strain>
    </source>
</reference>
<evidence type="ECO:0000313" key="15">
    <source>
        <dbReference type="Proteomes" id="UP000024329"/>
    </source>
</evidence>
<feature type="binding site" description="axial binding residue" evidence="12">
    <location>
        <position position="97"/>
    </location>
    <ligand>
        <name>heme</name>
        <dbReference type="ChEBI" id="CHEBI:30413"/>
        <note>ligand shared with second transmembrane subunit</note>
    </ligand>
    <ligandPart>
        <name>Fe</name>
        <dbReference type="ChEBI" id="CHEBI:18248"/>
    </ligandPart>
</feature>
<evidence type="ECO:0000256" key="6">
    <source>
        <dbReference type="ARBA" id="ARBA00022692"/>
    </source>
</evidence>
<sequence>MTLPQARGFVSAMANAGTKNRPLSPHLQIWKWGPHMFVSILHRVTGDGMAFAGLAVLLWWLGALAGGPASYATFAWAMTTPIGYLVLVGISWAFFSHMASGIRHFFLDVGAGFELQANRLWSILCPVLGVVLTAAFWALLLLR</sequence>
<evidence type="ECO:0000256" key="11">
    <source>
        <dbReference type="ARBA" id="ARBA00025912"/>
    </source>
</evidence>
<keyword evidence="7 12" id="KW-0479">Metal-binding</keyword>
<dbReference type="PANTHER" id="PTHR10978:SF5">
    <property type="entry name" value="SUCCINATE DEHYDROGENASE CYTOCHROME B560 SUBUNIT, MITOCHONDRIAL"/>
    <property type="match status" value="1"/>
</dbReference>
<evidence type="ECO:0000256" key="10">
    <source>
        <dbReference type="ARBA" id="ARBA00023136"/>
    </source>
</evidence>
<dbReference type="NCBIfam" id="TIGR02970">
    <property type="entry name" value="succ_dehyd_cytB"/>
    <property type="match status" value="1"/>
</dbReference>
<dbReference type="PIRSF" id="PIRSF000178">
    <property type="entry name" value="SDH_cyt_b560"/>
    <property type="match status" value="1"/>
</dbReference>
<evidence type="ECO:0000256" key="1">
    <source>
        <dbReference type="ARBA" id="ARBA00004050"/>
    </source>
</evidence>
<dbReference type="GO" id="GO:0046872">
    <property type="term" value="F:metal ion binding"/>
    <property type="evidence" value="ECO:0007669"/>
    <property type="project" value="UniProtKB-KW"/>
</dbReference>
<comment type="subcellular location">
    <subcellularLocation>
        <location evidence="2">Membrane</location>
        <topology evidence="2">Multi-pass membrane protein</topology>
    </subcellularLocation>
</comment>
<evidence type="ECO:0000256" key="3">
    <source>
        <dbReference type="ARBA" id="ARBA00007244"/>
    </source>
</evidence>
<dbReference type="InterPro" id="IPR000701">
    <property type="entry name" value="SuccDH_FuR_B_TM-su"/>
</dbReference>
<dbReference type="PANTHER" id="PTHR10978">
    <property type="entry name" value="SUCCINATE DEHYDROGENASE CYTOCHROME B560 SUBUNIT"/>
    <property type="match status" value="1"/>
</dbReference>
<comment type="function">
    <text evidence="1">Membrane-anchoring subunit of succinate dehydrogenase (SDH).</text>
</comment>
<evidence type="ECO:0000313" key="14">
    <source>
        <dbReference type="EMBL" id="EZP83822.1"/>
    </source>
</evidence>
<proteinExistence type="inferred from homology"/>
<feature type="transmembrane region" description="Helical" evidence="13">
    <location>
        <begin position="120"/>
        <end position="142"/>
    </location>
</feature>
<dbReference type="InterPro" id="IPR018495">
    <property type="entry name" value="Succ_DH_cyt_bsu_CS"/>
</dbReference>
<evidence type="ECO:0000256" key="13">
    <source>
        <dbReference type="SAM" id="Phobius"/>
    </source>
</evidence>
<dbReference type="EMBL" id="JFYZ01000002">
    <property type="protein sequence ID" value="EZP83822.1"/>
    <property type="molecule type" value="Genomic_DNA"/>
</dbReference>
<comment type="similarity">
    <text evidence="3">Belongs to the cytochrome b560 family.</text>
</comment>
<keyword evidence="8 13" id="KW-1133">Transmembrane helix</keyword>
<keyword evidence="6 13" id="KW-0812">Transmembrane</keyword>
<evidence type="ECO:0000256" key="7">
    <source>
        <dbReference type="ARBA" id="ARBA00022723"/>
    </source>
</evidence>
<evidence type="ECO:0000256" key="9">
    <source>
        <dbReference type="ARBA" id="ARBA00023004"/>
    </source>
</evidence>
<dbReference type="InterPro" id="IPR034804">
    <property type="entry name" value="SQR/QFR_C/D"/>
</dbReference>
<dbReference type="Pfam" id="PF01127">
    <property type="entry name" value="Sdh_cyt"/>
    <property type="match status" value="1"/>
</dbReference>
<organism evidence="14 15">
    <name type="scientific">Novosphingobium resinovorum</name>
    <dbReference type="NCBI Taxonomy" id="158500"/>
    <lineage>
        <taxon>Bacteria</taxon>
        <taxon>Pseudomonadati</taxon>
        <taxon>Pseudomonadota</taxon>
        <taxon>Alphaproteobacteria</taxon>
        <taxon>Sphingomonadales</taxon>
        <taxon>Sphingomonadaceae</taxon>
        <taxon>Novosphingobium</taxon>
    </lineage>
</organism>
<dbReference type="Gene3D" id="1.20.1300.10">
    <property type="entry name" value="Fumarate reductase/succinate dehydrogenase, transmembrane subunit"/>
    <property type="match status" value="1"/>
</dbReference>
<dbReference type="SUPFAM" id="SSF81343">
    <property type="entry name" value="Fumarate reductase respiratory complex transmembrane subunits"/>
    <property type="match status" value="1"/>
</dbReference>
<dbReference type="PATRIC" id="fig|158500.4.peg.1037"/>
<dbReference type="STRING" id="158500.BES08_07870"/>
<dbReference type="InterPro" id="IPR014314">
    <property type="entry name" value="Succ_DH_cytb556"/>
</dbReference>
<feature type="transmembrane region" description="Helical" evidence="13">
    <location>
        <begin position="73"/>
        <end position="95"/>
    </location>
</feature>
<dbReference type="PROSITE" id="PS01000">
    <property type="entry name" value="SDH_CYT_1"/>
    <property type="match status" value="1"/>
</dbReference>
<keyword evidence="9 12" id="KW-0408">Iron</keyword>
<protein>
    <recommendedName>
        <fullName evidence="4">Succinate dehydrogenase cytochrome b556 subunit</fullName>
    </recommendedName>
</protein>
<keyword evidence="5 12" id="KW-0349">Heme</keyword>
<feature type="transmembrane region" description="Helical" evidence="13">
    <location>
        <begin position="40"/>
        <end position="61"/>
    </location>
</feature>
<dbReference type="GO" id="GO:0009055">
    <property type="term" value="F:electron transfer activity"/>
    <property type="evidence" value="ECO:0007669"/>
    <property type="project" value="InterPro"/>
</dbReference>
<dbReference type="GO" id="GO:0016020">
    <property type="term" value="C:membrane"/>
    <property type="evidence" value="ECO:0007669"/>
    <property type="project" value="UniProtKB-SubCell"/>
</dbReference>
<dbReference type="CDD" id="cd03499">
    <property type="entry name" value="SQR_TypeC_SdhC"/>
    <property type="match status" value="1"/>
</dbReference>